<name>A0A914WCG4_9BILA</name>
<dbReference type="Gene3D" id="3.90.550.10">
    <property type="entry name" value="Spore Coat Polysaccharide Biosynthesis Protein SpsA, Chain A"/>
    <property type="match status" value="1"/>
</dbReference>
<dbReference type="SUPFAM" id="SSF53448">
    <property type="entry name" value="Nucleotide-diphospho-sugar transferases"/>
    <property type="match status" value="1"/>
</dbReference>
<comment type="similarity">
    <text evidence="2 16">Belongs to the glycosyltransferase 43 family.</text>
</comment>
<sequence length="365" mass="41884">MPYYGDNIIRHTLRQWGIQGRLLYSIIGAIIVFFVCQFGLLYREWATLDDQKTVLQAEIHAKERRLDEASRLLRTKERDLYRLEKRVVQLEEKLRDRLSLVEDRSDLPMIYFITPTHYRPEQRAELTRLSNTLRQVPNLFWILVEDAEKRSPGVAEVLARSKLQHAHIFSLTPADKKLTDKDKNWKLPRGVEQRNAALTWIRTNLAGIQKGVVYFGDDDNSYDLRLFDEIRAVKKVGVWPVGIVGSLLVETPIIGAEGKLTGFNSIWKPERPFPIDMAAFAVNLQLILAHEDVAFTYEVPRGYQESHLLSGLGISASDLEPMADHCSKVYVWHTRTEKSKLTATEREKFKSSNLLAVERDAVGAA</sequence>
<keyword evidence="18" id="KW-1185">Reference proteome</keyword>
<keyword evidence="11 14" id="KW-0464">Manganese</keyword>
<proteinExistence type="inferred from homology"/>
<evidence type="ECO:0000256" key="13">
    <source>
        <dbReference type="PIRSR" id="PIRSR605027-1"/>
    </source>
</evidence>
<evidence type="ECO:0000256" key="6">
    <source>
        <dbReference type="ARBA" id="ARBA00022723"/>
    </source>
</evidence>
<dbReference type="PANTHER" id="PTHR10896:SF65">
    <property type="entry name" value="GALACTOSYLGALACTOSYLXYLOSYLPROTEIN 3-BETA-GLUCURONOSYLTRANSFERASE 3"/>
    <property type="match status" value="1"/>
</dbReference>
<evidence type="ECO:0000256" key="10">
    <source>
        <dbReference type="ARBA" id="ARBA00023180"/>
    </source>
</evidence>
<evidence type="ECO:0000313" key="18">
    <source>
        <dbReference type="Proteomes" id="UP000887566"/>
    </source>
</evidence>
<dbReference type="GO" id="GO:0000139">
    <property type="term" value="C:Golgi membrane"/>
    <property type="evidence" value="ECO:0007669"/>
    <property type="project" value="UniProtKB-SubCell"/>
</dbReference>
<dbReference type="AlphaFoldDB" id="A0A914WCG4"/>
<feature type="active site" description="Proton donor/acceptor" evidence="13">
    <location>
        <position position="305"/>
    </location>
</feature>
<evidence type="ECO:0000256" key="15">
    <source>
        <dbReference type="PIRSR" id="PIRSR605027-4"/>
    </source>
</evidence>
<keyword evidence="16" id="KW-0333">Golgi apparatus</keyword>
<dbReference type="GO" id="GO:0050650">
    <property type="term" value="P:chondroitin sulfate proteoglycan biosynthetic process"/>
    <property type="evidence" value="ECO:0007669"/>
    <property type="project" value="TreeGrafter"/>
</dbReference>
<evidence type="ECO:0000256" key="9">
    <source>
        <dbReference type="ARBA" id="ARBA00023136"/>
    </source>
</evidence>
<evidence type="ECO:0000256" key="14">
    <source>
        <dbReference type="PIRSR" id="PIRSR605027-3"/>
    </source>
</evidence>
<feature type="binding site" evidence="14">
    <location>
        <position position="219"/>
    </location>
    <ligand>
        <name>Mn(2+)</name>
        <dbReference type="ChEBI" id="CHEBI:29035"/>
    </ligand>
</feature>
<evidence type="ECO:0000313" key="19">
    <source>
        <dbReference type="WBParaSite" id="PSAMB.scaffold3724size17121.g22342.t1"/>
    </source>
</evidence>
<feature type="transmembrane region" description="Helical" evidence="16">
    <location>
        <begin position="21"/>
        <end position="42"/>
    </location>
</feature>
<evidence type="ECO:0000256" key="12">
    <source>
        <dbReference type="ARBA" id="ARBA00047979"/>
    </source>
</evidence>
<keyword evidence="9 16" id="KW-0472">Membrane</keyword>
<evidence type="ECO:0000256" key="16">
    <source>
        <dbReference type="RuleBase" id="RU363127"/>
    </source>
</evidence>
<evidence type="ECO:0000256" key="3">
    <source>
        <dbReference type="ARBA" id="ARBA00012641"/>
    </source>
</evidence>
<dbReference type="InterPro" id="IPR029044">
    <property type="entry name" value="Nucleotide-diphossugar_trans"/>
</dbReference>
<comment type="cofactor">
    <cofactor evidence="14 16">
        <name>Mn(2+)</name>
        <dbReference type="ChEBI" id="CHEBI:29035"/>
    </cofactor>
</comment>
<dbReference type="InterPro" id="IPR005027">
    <property type="entry name" value="Glyco_trans_43"/>
</dbReference>
<evidence type="ECO:0000256" key="17">
    <source>
        <dbReference type="SAM" id="Coils"/>
    </source>
</evidence>
<keyword evidence="17" id="KW-0175">Coiled coil</keyword>
<evidence type="ECO:0000256" key="4">
    <source>
        <dbReference type="ARBA" id="ARBA00022679"/>
    </source>
</evidence>
<dbReference type="GO" id="GO:0015018">
    <property type="term" value="F:galactosylgalactosylxylosylprotein 3-beta-glucuronosyltransferase activity"/>
    <property type="evidence" value="ECO:0007669"/>
    <property type="project" value="UniProtKB-UniRule"/>
</dbReference>
<dbReference type="CDD" id="cd00218">
    <property type="entry name" value="GlcAT-I"/>
    <property type="match status" value="1"/>
</dbReference>
<evidence type="ECO:0000256" key="11">
    <source>
        <dbReference type="ARBA" id="ARBA00023211"/>
    </source>
</evidence>
<comment type="pathway">
    <text evidence="16">Protein modification; protein glycosylation.</text>
</comment>
<feature type="site" description="Interaction with galactose moiety of substrate glycoprotein" evidence="15">
    <location>
        <position position="250"/>
    </location>
</feature>
<dbReference type="GO" id="GO:0005975">
    <property type="term" value="P:carbohydrate metabolic process"/>
    <property type="evidence" value="ECO:0007669"/>
    <property type="project" value="TreeGrafter"/>
</dbReference>
<keyword evidence="4 16" id="KW-0808">Transferase</keyword>
<dbReference type="GO" id="GO:0046872">
    <property type="term" value="F:metal ion binding"/>
    <property type="evidence" value="ECO:0007669"/>
    <property type="project" value="UniProtKB-KW"/>
</dbReference>
<keyword evidence="10" id="KW-0325">Glycoprotein</keyword>
<dbReference type="WBParaSite" id="PSAMB.scaffold3724size17121.g22342.t1">
    <property type="protein sequence ID" value="PSAMB.scaffold3724size17121.g22342.t1"/>
    <property type="gene ID" value="PSAMB.scaffold3724size17121.g22342"/>
</dbReference>
<protein>
    <recommendedName>
        <fullName evidence="3 16">Galactosylgalactosylxylosylprotein 3-beta-glucuronosyltransferase</fullName>
        <ecNumber evidence="3 16">2.4.1.135</ecNumber>
    </recommendedName>
</protein>
<keyword evidence="5 16" id="KW-0812">Transmembrane</keyword>
<keyword evidence="7 16" id="KW-0735">Signal-anchor</keyword>
<dbReference type="FunFam" id="3.90.550.10:FF:000044">
    <property type="entry name" value="Galactosylgalactosylxylosylprotein 3-beta-glucuronosyltransferase"/>
    <property type="match status" value="1"/>
</dbReference>
<evidence type="ECO:0000256" key="1">
    <source>
        <dbReference type="ARBA" id="ARBA00004606"/>
    </source>
</evidence>
<keyword evidence="8 16" id="KW-1133">Transmembrane helix</keyword>
<dbReference type="Pfam" id="PF03360">
    <property type="entry name" value="Glyco_transf_43"/>
    <property type="match status" value="1"/>
</dbReference>
<comment type="subcellular location">
    <subcellularLocation>
        <location evidence="16">Golgi apparatus membrane</location>
        <topology evidence="16">Single-pass type II membrane protein</topology>
    </subcellularLocation>
    <subcellularLocation>
        <location evidence="1">Membrane</location>
        <topology evidence="1">Single-pass type II membrane protein</topology>
    </subcellularLocation>
</comment>
<evidence type="ECO:0000256" key="7">
    <source>
        <dbReference type="ARBA" id="ARBA00022968"/>
    </source>
</evidence>
<evidence type="ECO:0000256" key="2">
    <source>
        <dbReference type="ARBA" id="ARBA00007706"/>
    </source>
</evidence>
<dbReference type="EC" id="2.4.1.135" evidence="3 16"/>
<feature type="coiled-coil region" evidence="17">
    <location>
        <begin position="52"/>
        <end position="93"/>
    </location>
</feature>
<evidence type="ECO:0000256" key="8">
    <source>
        <dbReference type="ARBA" id="ARBA00022989"/>
    </source>
</evidence>
<accession>A0A914WCG4</accession>
<organism evidence="18 19">
    <name type="scientific">Plectus sambesii</name>
    <dbReference type="NCBI Taxonomy" id="2011161"/>
    <lineage>
        <taxon>Eukaryota</taxon>
        <taxon>Metazoa</taxon>
        <taxon>Ecdysozoa</taxon>
        <taxon>Nematoda</taxon>
        <taxon>Chromadorea</taxon>
        <taxon>Plectida</taxon>
        <taxon>Plectina</taxon>
        <taxon>Plectoidea</taxon>
        <taxon>Plectidae</taxon>
        <taxon>Plectus</taxon>
    </lineage>
</organism>
<dbReference type="PANTHER" id="PTHR10896">
    <property type="entry name" value="GALACTOSYLGALACTOSYLXYLOSYLPROTEIN 3-BETA-GLUCURONOSYLTRANSFERASE BETA-1,3-GLUCURONYLTRANSFERASE"/>
    <property type="match status" value="1"/>
</dbReference>
<reference evidence="19" key="1">
    <citation type="submission" date="2022-11" db="UniProtKB">
        <authorList>
            <consortium name="WormBaseParasite"/>
        </authorList>
    </citation>
    <scope>IDENTIFICATION</scope>
</reference>
<comment type="catalytic activity">
    <reaction evidence="12 16">
        <text>3-O-(beta-D-galactosyl-(1-&gt;3)-beta-D-galactosyl-(1-&gt;4)-beta-D-xylosyl)-L-seryl-[protein] + UDP-alpha-D-glucuronate = 3-O-(beta-D-GlcA-(1-&gt;3)-beta-D-Gal-(1-&gt;3)-beta-D-Gal-(1-&gt;4)-beta-D-Xyl)-L-seryl-[protein] + UDP + H(+)</text>
        <dbReference type="Rhea" id="RHEA:24168"/>
        <dbReference type="Rhea" id="RHEA-COMP:12571"/>
        <dbReference type="Rhea" id="RHEA-COMP:12573"/>
        <dbReference type="ChEBI" id="CHEBI:15378"/>
        <dbReference type="ChEBI" id="CHEBI:58052"/>
        <dbReference type="ChEBI" id="CHEBI:58223"/>
        <dbReference type="ChEBI" id="CHEBI:132090"/>
        <dbReference type="ChEBI" id="CHEBI:132093"/>
        <dbReference type="EC" id="2.4.1.135"/>
    </reaction>
</comment>
<keyword evidence="6 14" id="KW-0479">Metal-binding</keyword>
<evidence type="ECO:0000256" key="5">
    <source>
        <dbReference type="ARBA" id="ARBA00022692"/>
    </source>
</evidence>
<dbReference type="Proteomes" id="UP000887566">
    <property type="component" value="Unplaced"/>
</dbReference>